<proteinExistence type="predicted"/>
<evidence type="ECO:0000313" key="2">
    <source>
        <dbReference type="Proteomes" id="UP000054477"/>
    </source>
</evidence>
<protein>
    <submittedName>
        <fullName evidence="1">Unplaced genomic scaffold K443scaffold_197, whole genome shotgun sequence</fullName>
    </submittedName>
</protein>
<dbReference type="Proteomes" id="UP000054477">
    <property type="component" value="Unassembled WGS sequence"/>
</dbReference>
<gene>
    <name evidence="1" type="ORF">K443DRAFT_682521</name>
</gene>
<dbReference type="AlphaFoldDB" id="A0A0C9X4B8"/>
<dbReference type="EMBL" id="KN838732">
    <property type="protein sequence ID" value="KIJ96128.1"/>
    <property type="molecule type" value="Genomic_DNA"/>
</dbReference>
<keyword evidence="2" id="KW-1185">Reference proteome</keyword>
<dbReference type="HOGENOM" id="CLU_2967270_0_0_1"/>
<name>A0A0C9X4B8_9AGAR</name>
<reference evidence="2" key="2">
    <citation type="submission" date="2015-01" db="EMBL/GenBank/DDBJ databases">
        <title>Evolutionary Origins and Diversification of the Mycorrhizal Mutualists.</title>
        <authorList>
            <consortium name="DOE Joint Genome Institute"/>
            <consortium name="Mycorrhizal Genomics Consortium"/>
            <person name="Kohler A."/>
            <person name="Kuo A."/>
            <person name="Nagy L.G."/>
            <person name="Floudas D."/>
            <person name="Copeland A."/>
            <person name="Barry K.W."/>
            <person name="Cichocki N."/>
            <person name="Veneault-Fourrey C."/>
            <person name="LaButti K."/>
            <person name="Lindquist E.A."/>
            <person name="Lipzen A."/>
            <person name="Lundell T."/>
            <person name="Morin E."/>
            <person name="Murat C."/>
            <person name="Riley R."/>
            <person name="Ohm R."/>
            <person name="Sun H."/>
            <person name="Tunlid A."/>
            <person name="Henrissat B."/>
            <person name="Grigoriev I.V."/>
            <person name="Hibbett D.S."/>
            <person name="Martin F."/>
        </authorList>
    </citation>
    <scope>NUCLEOTIDE SEQUENCE [LARGE SCALE GENOMIC DNA]</scope>
    <source>
        <strain evidence="2">LaAM-08-1</strain>
    </source>
</reference>
<reference evidence="1 2" key="1">
    <citation type="submission" date="2014-04" db="EMBL/GenBank/DDBJ databases">
        <authorList>
            <consortium name="DOE Joint Genome Institute"/>
            <person name="Kuo A."/>
            <person name="Kohler A."/>
            <person name="Nagy L.G."/>
            <person name="Floudas D."/>
            <person name="Copeland A."/>
            <person name="Barry K.W."/>
            <person name="Cichocki N."/>
            <person name="Veneault-Fourrey C."/>
            <person name="LaButti K."/>
            <person name="Lindquist E.A."/>
            <person name="Lipzen A."/>
            <person name="Lundell T."/>
            <person name="Morin E."/>
            <person name="Murat C."/>
            <person name="Sun H."/>
            <person name="Tunlid A."/>
            <person name="Henrissat B."/>
            <person name="Grigoriev I.V."/>
            <person name="Hibbett D.S."/>
            <person name="Martin F."/>
            <person name="Nordberg H.P."/>
            <person name="Cantor M.N."/>
            <person name="Hua S.X."/>
        </authorList>
    </citation>
    <scope>NUCLEOTIDE SEQUENCE [LARGE SCALE GENOMIC DNA]</scope>
    <source>
        <strain evidence="1 2">LaAM-08-1</strain>
    </source>
</reference>
<feature type="non-terminal residue" evidence="1">
    <location>
        <position position="1"/>
    </location>
</feature>
<sequence>PTEELGEEILCQLVLLREWGTAIAIEDLEKGITTKMTGMSILDLRQDPAASTTEPRQGQ</sequence>
<accession>A0A0C9X4B8</accession>
<organism evidence="1 2">
    <name type="scientific">Laccaria amethystina LaAM-08-1</name>
    <dbReference type="NCBI Taxonomy" id="1095629"/>
    <lineage>
        <taxon>Eukaryota</taxon>
        <taxon>Fungi</taxon>
        <taxon>Dikarya</taxon>
        <taxon>Basidiomycota</taxon>
        <taxon>Agaricomycotina</taxon>
        <taxon>Agaricomycetes</taxon>
        <taxon>Agaricomycetidae</taxon>
        <taxon>Agaricales</taxon>
        <taxon>Agaricineae</taxon>
        <taxon>Hydnangiaceae</taxon>
        <taxon>Laccaria</taxon>
    </lineage>
</organism>
<evidence type="ECO:0000313" key="1">
    <source>
        <dbReference type="EMBL" id="KIJ96128.1"/>
    </source>
</evidence>